<evidence type="ECO:0000256" key="6">
    <source>
        <dbReference type="ARBA" id="ARBA00023157"/>
    </source>
</evidence>
<comment type="similarity">
    <text evidence="2">Belongs to the scoloptoxin-16 family.</text>
</comment>
<evidence type="ECO:0000256" key="3">
    <source>
        <dbReference type="ARBA" id="ARBA00022525"/>
    </source>
</evidence>
<dbReference type="PhylomeDB" id="T1J4P6"/>
<keyword evidence="10" id="KW-1185">Reference proteome</keyword>
<evidence type="ECO:0000313" key="10">
    <source>
        <dbReference type="Proteomes" id="UP000014500"/>
    </source>
</evidence>
<feature type="signal peptide" evidence="7">
    <location>
        <begin position="1"/>
        <end position="22"/>
    </location>
</feature>
<proteinExistence type="inferred from homology"/>
<dbReference type="GO" id="GO:0005576">
    <property type="term" value="C:extracellular region"/>
    <property type="evidence" value="ECO:0007669"/>
    <property type="project" value="UniProtKB-SubCell"/>
</dbReference>
<dbReference type="InterPro" id="IPR029277">
    <property type="entry name" value="SVWC_dom"/>
</dbReference>
<keyword evidence="3" id="KW-0964">Secreted</keyword>
<dbReference type="AlphaFoldDB" id="T1J4P6"/>
<keyword evidence="6" id="KW-1015">Disulfide bond</keyword>
<keyword evidence="4" id="KW-0800">Toxin</keyword>
<sequence length="130" mass="14749">MSRQAYLAIFVIFQTLFTYESAKLVLPANILREHPNKCFSLALCKVFNIDDSWELPGCGRGSCSRSRNGLDEIIQTCPEIYFESDCYLSPVEVKLAYPMCCPKKVCPGDKNYMGHVCKNQQNRPPPNPHV</sequence>
<feature type="domain" description="Single" evidence="8">
    <location>
        <begin position="45"/>
        <end position="106"/>
    </location>
</feature>
<reference evidence="10" key="1">
    <citation type="submission" date="2011-05" db="EMBL/GenBank/DDBJ databases">
        <authorList>
            <person name="Richards S.R."/>
            <person name="Qu J."/>
            <person name="Jiang H."/>
            <person name="Jhangiani S.N."/>
            <person name="Agravi P."/>
            <person name="Goodspeed R."/>
            <person name="Gross S."/>
            <person name="Mandapat C."/>
            <person name="Jackson L."/>
            <person name="Mathew T."/>
            <person name="Pu L."/>
            <person name="Thornton R."/>
            <person name="Saada N."/>
            <person name="Wilczek-Boney K.B."/>
            <person name="Lee S."/>
            <person name="Kovar C."/>
            <person name="Wu Y."/>
            <person name="Scherer S.E."/>
            <person name="Worley K.C."/>
            <person name="Muzny D.M."/>
            <person name="Gibbs R."/>
        </authorList>
    </citation>
    <scope>NUCLEOTIDE SEQUENCE</scope>
    <source>
        <strain evidence="10">Brora</strain>
    </source>
</reference>
<evidence type="ECO:0000256" key="1">
    <source>
        <dbReference type="ARBA" id="ARBA00004613"/>
    </source>
</evidence>
<evidence type="ECO:0000256" key="7">
    <source>
        <dbReference type="SAM" id="SignalP"/>
    </source>
</evidence>
<reference evidence="9" key="2">
    <citation type="submission" date="2015-02" db="UniProtKB">
        <authorList>
            <consortium name="EnsemblMetazoa"/>
        </authorList>
    </citation>
    <scope>IDENTIFICATION</scope>
</reference>
<feature type="chain" id="PRO_5004579946" description="Single domain-containing protein" evidence="7">
    <location>
        <begin position="23"/>
        <end position="130"/>
    </location>
</feature>
<organism evidence="9 10">
    <name type="scientific">Strigamia maritima</name>
    <name type="common">European centipede</name>
    <name type="synonym">Geophilus maritimus</name>
    <dbReference type="NCBI Taxonomy" id="126957"/>
    <lineage>
        <taxon>Eukaryota</taxon>
        <taxon>Metazoa</taxon>
        <taxon>Ecdysozoa</taxon>
        <taxon>Arthropoda</taxon>
        <taxon>Myriapoda</taxon>
        <taxon>Chilopoda</taxon>
        <taxon>Pleurostigmophora</taxon>
        <taxon>Geophilomorpha</taxon>
        <taxon>Linotaeniidae</taxon>
        <taxon>Strigamia</taxon>
    </lineage>
</organism>
<dbReference type="HOGENOM" id="CLU_1940756_0_0_1"/>
<accession>T1J4P6</accession>
<dbReference type="Pfam" id="PF15430">
    <property type="entry name" value="SVWC"/>
    <property type="match status" value="1"/>
</dbReference>
<evidence type="ECO:0000256" key="2">
    <source>
        <dbReference type="ARBA" id="ARBA00006947"/>
    </source>
</evidence>
<comment type="subcellular location">
    <subcellularLocation>
        <location evidence="1">Secreted</location>
    </subcellularLocation>
</comment>
<dbReference type="EnsemblMetazoa" id="SMAR008588-RA">
    <property type="protein sequence ID" value="SMAR008588-PA"/>
    <property type="gene ID" value="SMAR008588"/>
</dbReference>
<keyword evidence="5 7" id="KW-0732">Signal</keyword>
<name>T1J4P6_STRMM</name>
<dbReference type="Proteomes" id="UP000014500">
    <property type="component" value="Unassembled WGS sequence"/>
</dbReference>
<evidence type="ECO:0000259" key="8">
    <source>
        <dbReference type="Pfam" id="PF15430"/>
    </source>
</evidence>
<dbReference type="GO" id="GO:0090729">
    <property type="term" value="F:toxin activity"/>
    <property type="evidence" value="ECO:0007669"/>
    <property type="project" value="UniProtKB-KW"/>
</dbReference>
<evidence type="ECO:0000256" key="4">
    <source>
        <dbReference type="ARBA" id="ARBA00022656"/>
    </source>
</evidence>
<evidence type="ECO:0000256" key="5">
    <source>
        <dbReference type="ARBA" id="ARBA00022729"/>
    </source>
</evidence>
<dbReference type="EMBL" id="JH431846">
    <property type="status" value="NOT_ANNOTATED_CDS"/>
    <property type="molecule type" value="Genomic_DNA"/>
</dbReference>
<protein>
    <recommendedName>
        <fullName evidence="8">Single domain-containing protein</fullName>
    </recommendedName>
</protein>
<evidence type="ECO:0000313" key="9">
    <source>
        <dbReference type="EnsemblMetazoa" id="SMAR008588-PA"/>
    </source>
</evidence>